<evidence type="ECO:0000256" key="2">
    <source>
        <dbReference type="ARBA" id="ARBA00022679"/>
    </source>
</evidence>
<evidence type="ECO:0000256" key="11">
    <source>
        <dbReference type="ARBA" id="ARBA00022908"/>
    </source>
</evidence>
<evidence type="ECO:0000256" key="5">
    <source>
        <dbReference type="ARBA" id="ARBA00022723"/>
    </source>
</evidence>
<keyword evidence="7" id="KW-0255">Endonuclease</keyword>
<dbReference type="CDD" id="cd09274">
    <property type="entry name" value="RNase_HI_RT_Ty3"/>
    <property type="match status" value="1"/>
</dbReference>
<evidence type="ECO:0000313" key="18">
    <source>
        <dbReference type="Proteomes" id="UP000765509"/>
    </source>
</evidence>
<gene>
    <name evidence="17" type="ORF">O181_116092</name>
</gene>
<dbReference type="InterPro" id="IPR036397">
    <property type="entry name" value="RNaseH_sf"/>
</dbReference>
<dbReference type="FunFam" id="1.10.340.70:FF:000001">
    <property type="entry name" value="Retrovirus-related Pol polyprotein from transposon gypsy-like Protein"/>
    <property type="match status" value="1"/>
</dbReference>
<name>A0A9Q3KAR7_9BASI</name>
<dbReference type="Gene3D" id="1.10.340.70">
    <property type="match status" value="1"/>
</dbReference>
<keyword evidence="5" id="KW-0479">Metal-binding</keyword>
<dbReference type="GO" id="GO:0006310">
    <property type="term" value="P:DNA recombination"/>
    <property type="evidence" value="ECO:0007669"/>
    <property type="project" value="UniProtKB-KW"/>
</dbReference>
<reference evidence="17" key="1">
    <citation type="submission" date="2021-03" db="EMBL/GenBank/DDBJ databases">
        <title>Draft genome sequence of rust myrtle Austropuccinia psidii MF-1, a brazilian biotype.</title>
        <authorList>
            <person name="Quecine M.C."/>
            <person name="Pachon D.M.R."/>
            <person name="Bonatelli M.L."/>
            <person name="Correr F.H."/>
            <person name="Franceschini L.M."/>
            <person name="Leite T.F."/>
            <person name="Margarido G.R.A."/>
            <person name="Almeida C.A."/>
            <person name="Ferrarezi J.A."/>
            <person name="Labate C.A."/>
        </authorList>
    </citation>
    <scope>NUCLEOTIDE SEQUENCE</scope>
    <source>
        <strain evidence="17">MF-1</strain>
    </source>
</reference>
<evidence type="ECO:0000256" key="6">
    <source>
        <dbReference type="ARBA" id="ARBA00022750"/>
    </source>
</evidence>
<dbReference type="OrthoDB" id="2595244at2759"/>
<evidence type="ECO:0000259" key="16">
    <source>
        <dbReference type="PROSITE" id="PS50994"/>
    </source>
</evidence>
<dbReference type="Pfam" id="PF24626">
    <property type="entry name" value="SH3_Tf2-1"/>
    <property type="match status" value="1"/>
</dbReference>
<keyword evidence="8" id="KW-0378">Hydrolase</keyword>
<evidence type="ECO:0000256" key="13">
    <source>
        <dbReference type="ARBA" id="ARBA00022932"/>
    </source>
</evidence>
<keyword evidence="12" id="KW-0695">RNA-directed DNA polymerase</keyword>
<dbReference type="Gene3D" id="3.30.420.10">
    <property type="entry name" value="Ribonuclease H-like superfamily/Ribonuclease H"/>
    <property type="match status" value="1"/>
</dbReference>
<sequence>MPDFKLPFKLYIDASGDGLGAALHQVQIINDKPVEGPICFISRQIKTTEARYGASQMECLCLVWALEKLNYFLEGCVFEVITDFTAVKSLLNMKTPNRHMLIWQIAIQEYRGNMTIVHKDGNIHRNADGLSRWPLPNNIDNPAYVPEEVSPQILIEGISVTDLNTTFFEEVRHSYTQDKNCSILCQSLNKDCKDSSLIHALKEVWKKSYDEGRFHLLDGIIYHRTKHTCVMKVVDRSLINLLLKECHDSPFSGHLSEDRTREKVKTCILWPMWQNDVGEYCKTCDRCQNAKKSTGKRLGNMIKIQEPCRNWEIVHMDWVTGLPPGGDRSYNNCLVIVDRFSKTPIFLPCHKDDAAMDTALLICNRVVSWTGIFTNIISDRDPKFTSALWKNLYQLFGTKLSFSTAYHPQTDGLTERMIQTLEDMVRRVCAYGLEFKDCDGFTHDWCTLLPALELAYKTSIHASTNLAPAILEKGWNPKLPHDSLRKDLIEIHPTASSFKGMLEKARKHAVRCMEDSFSYAKEKWDKSYATPDFKAGDLVLVSTTNFNNIKGCKKLKDSFAGPFVIKALHGENAVELDLSKELSNKHPTFPVSLIKPYKSSDAEKFPLRNKIPQAIPPVEPSGSKKITKVLKERKLRTNKVREYLVRYSDPTCEDEQLAEKEIPEATKLLR</sequence>
<dbReference type="PROSITE" id="PS50994">
    <property type="entry name" value="INTEGRASE"/>
    <property type="match status" value="1"/>
</dbReference>
<evidence type="ECO:0000256" key="9">
    <source>
        <dbReference type="ARBA" id="ARBA00022842"/>
    </source>
</evidence>
<evidence type="ECO:0000256" key="12">
    <source>
        <dbReference type="ARBA" id="ARBA00022918"/>
    </source>
</evidence>
<evidence type="ECO:0000256" key="15">
    <source>
        <dbReference type="ARBA" id="ARBA00023172"/>
    </source>
</evidence>
<feature type="non-terminal residue" evidence="17">
    <location>
        <position position="670"/>
    </location>
</feature>
<dbReference type="PANTHER" id="PTHR37984">
    <property type="entry name" value="PROTEIN CBG26694"/>
    <property type="match status" value="1"/>
</dbReference>
<dbReference type="GO" id="GO:0003677">
    <property type="term" value="F:DNA binding"/>
    <property type="evidence" value="ECO:0007669"/>
    <property type="project" value="UniProtKB-KW"/>
</dbReference>
<dbReference type="EMBL" id="AVOT02098241">
    <property type="protein sequence ID" value="MBW0576377.1"/>
    <property type="molecule type" value="Genomic_DNA"/>
</dbReference>
<protein>
    <recommendedName>
        <fullName evidence="16">Integrase catalytic domain-containing protein</fullName>
    </recommendedName>
</protein>
<dbReference type="InterPro" id="IPR041373">
    <property type="entry name" value="RT_RNaseH"/>
</dbReference>
<keyword evidence="11" id="KW-0229">DNA integration</keyword>
<dbReference type="SUPFAM" id="SSF53098">
    <property type="entry name" value="Ribonuclease H-like"/>
    <property type="match status" value="1"/>
</dbReference>
<dbReference type="GO" id="GO:0003723">
    <property type="term" value="F:RNA binding"/>
    <property type="evidence" value="ECO:0007669"/>
    <property type="project" value="UniProtKB-KW"/>
</dbReference>
<keyword evidence="13" id="KW-0239">DNA-directed DNA polymerase</keyword>
<dbReference type="GO" id="GO:0004519">
    <property type="term" value="F:endonuclease activity"/>
    <property type="evidence" value="ECO:0007669"/>
    <property type="project" value="UniProtKB-KW"/>
</dbReference>
<organism evidence="17 18">
    <name type="scientific">Austropuccinia psidii MF-1</name>
    <dbReference type="NCBI Taxonomy" id="1389203"/>
    <lineage>
        <taxon>Eukaryota</taxon>
        <taxon>Fungi</taxon>
        <taxon>Dikarya</taxon>
        <taxon>Basidiomycota</taxon>
        <taxon>Pucciniomycotina</taxon>
        <taxon>Pucciniomycetes</taxon>
        <taxon>Pucciniales</taxon>
        <taxon>Sphaerophragmiaceae</taxon>
        <taxon>Austropuccinia</taxon>
    </lineage>
</organism>
<evidence type="ECO:0000256" key="8">
    <source>
        <dbReference type="ARBA" id="ARBA00022801"/>
    </source>
</evidence>
<dbReference type="PANTHER" id="PTHR37984:SF5">
    <property type="entry name" value="PROTEIN NYNRIN-LIKE"/>
    <property type="match status" value="1"/>
</dbReference>
<dbReference type="AlphaFoldDB" id="A0A9Q3KAR7"/>
<dbReference type="GO" id="GO:0006508">
    <property type="term" value="P:proteolysis"/>
    <property type="evidence" value="ECO:0007669"/>
    <property type="project" value="UniProtKB-KW"/>
</dbReference>
<dbReference type="GO" id="GO:0015074">
    <property type="term" value="P:DNA integration"/>
    <property type="evidence" value="ECO:0007669"/>
    <property type="project" value="UniProtKB-KW"/>
</dbReference>
<dbReference type="GO" id="GO:0005634">
    <property type="term" value="C:nucleus"/>
    <property type="evidence" value="ECO:0007669"/>
    <property type="project" value="UniProtKB-ARBA"/>
</dbReference>
<dbReference type="InterPro" id="IPR056924">
    <property type="entry name" value="SH3_Tf2-1"/>
</dbReference>
<dbReference type="Pfam" id="PF17921">
    <property type="entry name" value="Integrase_H2C2"/>
    <property type="match status" value="1"/>
</dbReference>
<dbReference type="GO" id="GO:0004190">
    <property type="term" value="F:aspartic-type endopeptidase activity"/>
    <property type="evidence" value="ECO:0007669"/>
    <property type="project" value="UniProtKB-KW"/>
</dbReference>
<keyword evidence="2" id="KW-0808">Transferase</keyword>
<evidence type="ECO:0000256" key="4">
    <source>
        <dbReference type="ARBA" id="ARBA00022722"/>
    </source>
</evidence>
<keyword evidence="4" id="KW-0540">Nuclease</keyword>
<dbReference type="InterPro" id="IPR050951">
    <property type="entry name" value="Retrovirus_Pol_polyprotein"/>
</dbReference>
<accession>A0A9Q3KAR7</accession>
<keyword evidence="10" id="KW-0694">RNA-binding</keyword>
<keyword evidence="14" id="KW-0238">DNA-binding</keyword>
<keyword evidence="6" id="KW-0064">Aspartyl protease</keyword>
<keyword evidence="1" id="KW-0645">Protease</keyword>
<evidence type="ECO:0000256" key="3">
    <source>
        <dbReference type="ARBA" id="ARBA00022695"/>
    </source>
</evidence>
<evidence type="ECO:0000256" key="10">
    <source>
        <dbReference type="ARBA" id="ARBA00022884"/>
    </source>
</evidence>
<dbReference type="GO" id="GO:0003887">
    <property type="term" value="F:DNA-directed DNA polymerase activity"/>
    <property type="evidence" value="ECO:0007669"/>
    <property type="project" value="UniProtKB-KW"/>
</dbReference>
<feature type="domain" description="Integrase catalytic" evidence="16">
    <location>
        <begin position="303"/>
        <end position="476"/>
    </location>
</feature>
<evidence type="ECO:0000313" key="17">
    <source>
        <dbReference type="EMBL" id="MBW0576377.1"/>
    </source>
</evidence>
<dbReference type="Pfam" id="PF17917">
    <property type="entry name" value="RT_RNaseH"/>
    <property type="match status" value="1"/>
</dbReference>
<evidence type="ECO:0000256" key="14">
    <source>
        <dbReference type="ARBA" id="ARBA00023125"/>
    </source>
</evidence>
<keyword evidence="3" id="KW-0548">Nucleotidyltransferase</keyword>
<dbReference type="InterPro" id="IPR012337">
    <property type="entry name" value="RNaseH-like_sf"/>
</dbReference>
<evidence type="ECO:0000256" key="1">
    <source>
        <dbReference type="ARBA" id="ARBA00022670"/>
    </source>
</evidence>
<keyword evidence="15" id="KW-0233">DNA recombination</keyword>
<dbReference type="SUPFAM" id="SSF56672">
    <property type="entry name" value="DNA/RNA polymerases"/>
    <property type="match status" value="1"/>
</dbReference>
<keyword evidence="9" id="KW-0460">Magnesium</keyword>
<dbReference type="InterPro" id="IPR043502">
    <property type="entry name" value="DNA/RNA_pol_sf"/>
</dbReference>
<comment type="caution">
    <text evidence="17">The sequence shown here is derived from an EMBL/GenBank/DDBJ whole genome shotgun (WGS) entry which is preliminary data.</text>
</comment>
<dbReference type="GO" id="GO:0046872">
    <property type="term" value="F:metal ion binding"/>
    <property type="evidence" value="ECO:0007669"/>
    <property type="project" value="UniProtKB-KW"/>
</dbReference>
<evidence type="ECO:0000256" key="7">
    <source>
        <dbReference type="ARBA" id="ARBA00022759"/>
    </source>
</evidence>
<dbReference type="InterPro" id="IPR001584">
    <property type="entry name" value="Integrase_cat-core"/>
</dbReference>
<dbReference type="InterPro" id="IPR041588">
    <property type="entry name" value="Integrase_H2C2"/>
</dbReference>
<keyword evidence="18" id="KW-1185">Reference proteome</keyword>
<dbReference type="GO" id="GO:0003964">
    <property type="term" value="F:RNA-directed DNA polymerase activity"/>
    <property type="evidence" value="ECO:0007669"/>
    <property type="project" value="UniProtKB-KW"/>
</dbReference>
<dbReference type="Proteomes" id="UP000765509">
    <property type="component" value="Unassembled WGS sequence"/>
</dbReference>
<proteinExistence type="predicted"/>